<evidence type="ECO:0000256" key="13">
    <source>
        <dbReference type="ARBA" id="ARBA00022833"/>
    </source>
</evidence>
<dbReference type="Gene3D" id="3.30.40.10">
    <property type="entry name" value="Zinc/RING finger domain, C3HC4 (zinc finger)"/>
    <property type="match status" value="1"/>
</dbReference>
<evidence type="ECO:0000256" key="1">
    <source>
        <dbReference type="ARBA" id="ARBA00000900"/>
    </source>
</evidence>
<comment type="subunit">
    <text evidence="16">Component of the ribosome quality control complex (RQC).</text>
</comment>
<dbReference type="InterPro" id="IPR016024">
    <property type="entry name" value="ARM-type_fold"/>
</dbReference>
<dbReference type="CDD" id="cd16491">
    <property type="entry name" value="RING-CH-C4HC3_LTN1"/>
    <property type="match status" value="1"/>
</dbReference>
<dbReference type="GO" id="GO:0043023">
    <property type="term" value="F:ribosomal large subunit binding"/>
    <property type="evidence" value="ECO:0007669"/>
    <property type="project" value="TreeGrafter"/>
</dbReference>
<evidence type="ECO:0000256" key="15">
    <source>
        <dbReference type="PROSITE-ProRule" id="PRU00175"/>
    </source>
</evidence>
<evidence type="ECO:0000256" key="2">
    <source>
        <dbReference type="ARBA" id="ARBA00004514"/>
    </source>
</evidence>
<evidence type="ECO:0000256" key="6">
    <source>
        <dbReference type="ARBA" id="ARBA00017157"/>
    </source>
</evidence>
<evidence type="ECO:0000256" key="17">
    <source>
        <dbReference type="SAM" id="MobiDB-lite"/>
    </source>
</evidence>
<dbReference type="InterPro" id="IPR054478">
    <property type="entry name" value="LTN1_UBC"/>
</dbReference>
<accession>A0AAW2I3G6</accession>
<dbReference type="GO" id="GO:1990116">
    <property type="term" value="P:ribosome-associated ubiquitin-dependent protein catabolic process"/>
    <property type="evidence" value="ECO:0007669"/>
    <property type="project" value="UniProtKB-UniRule"/>
</dbReference>
<evidence type="ECO:0000256" key="12">
    <source>
        <dbReference type="ARBA" id="ARBA00022786"/>
    </source>
</evidence>
<evidence type="ECO:0000256" key="14">
    <source>
        <dbReference type="ARBA" id="ARBA00032366"/>
    </source>
</evidence>
<name>A0AAW2I3G6_9NEOP</name>
<keyword evidence="11 15" id="KW-0863">Zinc-finger</keyword>
<dbReference type="InterPro" id="IPR039795">
    <property type="entry name" value="LTN1/Rkr1"/>
</dbReference>
<dbReference type="SUPFAM" id="SSF48371">
    <property type="entry name" value="ARM repeat"/>
    <property type="match status" value="1"/>
</dbReference>
<dbReference type="GO" id="GO:0072344">
    <property type="term" value="P:rescue of stalled ribosome"/>
    <property type="evidence" value="ECO:0007669"/>
    <property type="project" value="UniProtKB-UniRule"/>
</dbReference>
<dbReference type="SUPFAM" id="SSF57850">
    <property type="entry name" value="RING/U-box"/>
    <property type="match status" value="1"/>
</dbReference>
<sequence>MGGKSKKAERTKDNARPSSSSHCAELLGTNVPIFIGFSAAKDSFFGTSEELGCNIDTNFQIAMKKMTKKDSVTKLKALQEFTDLCKNAEADNVKAILPFWPRLYCSLATDVEHRVREAAHCAHAAVVEKVKKSIAPYLKQLAGPWFTSQYDNYPPAASAATLAFEQAFPSTKLNKFITFCQEEILSYIYESLIQHTPQSLCGPKTPKPEEMEAKYQRIVIASLQGYNLYLQKVTSDQIKEAEESNKKIISSQKFWEYSKNKVPLIRNSFFNVLISLCQNGKFLLANEMKRVTVAIFNDLDDSDPMVMTCVWDAALNALVFLEDCWSHVSLEKQLFPKLNSIIKKGGRNAITIFPSILPLLSKIPPDLIKDKADFYGKLLHNISVVLEGTQNTGNSGYSDSKTVATTFIECLQYIVTEQNADEALCRSLVSDHLMPTLQKQLSTPKSHSLALFSETAKLLRSWHSSHSQGKGNYGELLHLLWSTLLSSCKTMVEEESCITTVSGILDNQLQFIKVLRNYKKYLHKPKKKLKFAEDSCEDDVEAESEEPSETDSDFREKVLEFAKSMAAFYMKNAVENQSNIYISILSDIVGLFNSRSILDEFLIVQNETSVYSLFSNSFSKWLEDPNMRRGEIVSLSFSLLRHVNEEEKQLILQKFCNNWSKNDLQYDICRSLLVYSKDECVRSWITNKAFSDHILELTRNYVIADAEDSMSRDIITTFFKATDETGEFIIGASTASSIMDYFSSTLRSWSVKKHVQELAQELIVGVNWEKTQSQESFEELTVALFKLSCYQEENEELKKACGNALSNVSDNTRPAFLKNLAAAVTEIIFSEGEYLLSSVISRINYFIELSIGCNLRNQSCSNEEIERAVEIIKHFVEEPATISSWRKRIEKCCLVGYETVGKWDLKFIELRDVQTVSQPESALPEKLNDAAEALSDEYIKSALSYYRYFSQQNVVRIAQQSDITPEMVTKFAKWNLYAGSLLSLVVSAHPRHYKNLILLETWNPYGTDDSELAEVKERAADCDILPIKITVDEMDRIKSDLRVIEENFTDLKYEDRLNIIPLCGELLDFALSVGLLTSLGSYYASTKYCQILKKFTKELKGIGSELLMNANKMEHIFFYRSCKVLVSECKKWRMIKETLQELFCRSFSEPETDMDPMDVSEFMNVQIPQSVEDKTLLKLLYIIQSKYVFRITEEEWNKIFIYLHKFFERLTLGEENMEKELTIFSLLSRITLHLMTSFEENYLNSVEERLCGEACLAWNEVVKSELANEFFQLWQKLAKNWHDQEVTPEVLIAIQNVSEVVALSNTLKLPVGADNIKLALEYLNYVKSPYTVFQMTSFRLLLRLVPELVKLDTEIFCENLSKITKDMKDGSFKAASRCDWTCKNLESIISSNQGIVETLLSDFVIGDCCSVEPFTDSFNYTYSYLLIWCFLLEMCGEAHSSLRFQYGFWLRDQGYSSSLLGSIFKLMPQAVIHGSEVKENCQRHFENNQLPSLSQPVTSERIEAISCFVYRIFLQRLPNIIREWWSQSENKTSTLVDKVTSLYVSPILIANELKSVQQGRDGDFDNMEVKVHPSAREVIATYTIDEVKMDLVMTLPPNFPLGTVKIESSNVVVSNSSRRNWLFHISKYLIHQNGTIGEALIMWKNNLDKKFEGIEECYICASILQGLTFETPRVCCKICKKKFHSHCLYKWFNTSNNSSCPICRNLF</sequence>
<feature type="compositionally biased region" description="Basic and acidic residues" evidence="17">
    <location>
        <begin position="1"/>
        <end position="15"/>
    </location>
</feature>
<dbReference type="FunFam" id="3.30.40.10:FF:000038">
    <property type="entry name" value="E3 ubiquitin-protein ligase listerin"/>
    <property type="match status" value="1"/>
</dbReference>
<dbReference type="InterPro" id="IPR011989">
    <property type="entry name" value="ARM-like"/>
</dbReference>
<dbReference type="Gene3D" id="1.25.10.10">
    <property type="entry name" value="Leucine-rich Repeat Variant"/>
    <property type="match status" value="1"/>
</dbReference>
<comment type="subcellular location">
    <subcellularLocation>
        <location evidence="2">Cytoplasm</location>
        <location evidence="2">Cytosol</location>
    </subcellularLocation>
</comment>
<dbReference type="GO" id="GO:1990112">
    <property type="term" value="C:RQC complex"/>
    <property type="evidence" value="ECO:0007669"/>
    <property type="project" value="UniProtKB-UniRule"/>
</dbReference>
<gene>
    <name evidence="19" type="ORF">PYX00_003994</name>
</gene>
<comment type="similarity">
    <text evidence="4 16">Belongs to the LTN1 family.</text>
</comment>
<feature type="region of interest" description="Disordered" evidence="17">
    <location>
        <begin position="1"/>
        <end position="21"/>
    </location>
</feature>
<dbReference type="Pfam" id="PF22958">
    <property type="entry name" value="Ltn1_1st"/>
    <property type="match status" value="1"/>
</dbReference>
<dbReference type="PANTHER" id="PTHR12389">
    <property type="entry name" value="ZINC FINGER PROTEIN 294"/>
    <property type="match status" value="1"/>
</dbReference>
<keyword evidence="9 16" id="KW-0479">Metal-binding</keyword>
<proteinExistence type="inferred from homology"/>
<keyword evidence="13 16" id="KW-0862">Zinc</keyword>
<dbReference type="GO" id="GO:0008270">
    <property type="term" value="F:zinc ion binding"/>
    <property type="evidence" value="ECO:0007669"/>
    <property type="project" value="UniProtKB-KW"/>
</dbReference>
<keyword evidence="8 16" id="KW-0808">Transferase</keyword>
<dbReference type="InterPro" id="IPR001841">
    <property type="entry name" value="Znf_RING"/>
</dbReference>
<dbReference type="InterPro" id="IPR013083">
    <property type="entry name" value="Znf_RING/FYVE/PHD"/>
</dbReference>
<organism evidence="19">
    <name type="scientific">Menopon gallinae</name>
    <name type="common">poultry shaft louse</name>
    <dbReference type="NCBI Taxonomy" id="328185"/>
    <lineage>
        <taxon>Eukaryota</taxon>
        <taxon>Metazoa</taxon>
        <taxon>Ecdysozoa</taxon>
        <taxon>Arthropoda</taxon>
        <taxon>Hexapoda</taxon>
        <taxon>Insecta</taxon>
        <taxon>Pterygota</taxon>
        <taxon>Neoptera</taxon>
        <taxon>Paraneoptera</taxon>
        <taxon>Psocodea</taxon>
        <taxon>Troctomorpha</taxon>
        <taxon>Phthiraptera</taxon>
        <taxon>Amblycera</taxon>
        <taxon>Menoponidae</taxon>
        <taxon>Menopon</taxon>
    </lineage>
</organism>
<evidence type="ECO:0000256" key="9">
    <source>
        <dbReference type="ARBA" id="ARBA00022723"/>
    </source>
</evidence>
<comment type="caution">
    <text evidence="19">The sequence shown here is derived from an EMBL/GenBank/DDBJ whole genome shotgun (WGS) entry which is preliminary data.</text>
</comment>
<dbReference type="GO" id="GO:0061630">
    <property type="term" value="F:ubiquitin protein ligase activity"/>
    <property type="evidence" value="ECO:0007669"/>
    <property type="project" value="UniProtKB-UniRule"/>
</dbReference>
<comment type="catalytic activity">
    <reaction evidence="1 16">
        <text>S-ubiquitinyl-[E2 ubiquitin-conjugating enzyme]-L-cysteine + [acceptor protein]-L-lysine = [E2 ubiquitin-conjugating enzyme]-L-cysteine + N(6)-ubiquitinyl-[acceptor protein]-L-lysine.</text>
        <dbReference type="EC" id="2.3.2.27"/>
    </reaction>
</comment>
<evidence type="ECO:0000256" key="3">
    <source>
        <dbReference type="ARBA" id="ARBA00004906"/>
    </source>
</evidence>
<dbReference type="Pfam" id="PF23009">
    <property type="entry name" value="UBC_like"/>
    <property type="match status" value="1"/>
</dbReference>
<reference evidence="19" key="1">
    <citation type="journal article" date="2024" name="Gigascience">
        <title>Chromosome-level genome of the poultry shaft louse Menopon gallinae provides insight into the host-switching and adaptive evolution of parasitic lice.</title>
        <authorList>
            <person name="Xu Y."/>
            <person name="Ma L."/>
            <person name="Liu S."/>
            <person name="Liang Y."/>
            <person name="Liu Q."/>
            <person name="He Z."/>
            <person name="Tian L."/>
            <person name="Duan Y."/>
            <person name="Cai W."/>
            <person name="Li H."/>
            <person name="Song F."/>
        </authorList>
    </citation>
    <scope>NUCLEOTIDE SEQUENCE</scope>
    <source>
        <strain evidence="19">Cailab_2023a</strain>
    </source>
</reference>
<dbReference type="InterPro" id="IPR054476">
    <property type="entry name" value="Ltn1_N"/>
</dbReference>
<dbReference type="PANTHER" id="PTHR12389:SF0">
    <property type="entry name" value="E3 UBIQUITIN-PROTEIN LIGASE LISTERIN"/>
    <property type="match status" value="1"/>
</dbReference>
<dbReference type="EMBL" id="JARGDH010000002">
    <property type="protein sequence ID" value="KAL0276411.1"/>
    <property type="molecule type" value="Genomic_DNA"/>
</dbReference>
<evidence type="ECO:0000256" key="11">
    <source>
        <dbReference type="ARBA" id="ARBA00022771"/>
    </source>
</evidence>
<evidence type="ECO:0000313" key="19">
    <source>
        <dbReference type="EMBL" id="KAL0276411.1"/>
    </source>
</evidence>
<evidence type="ECO:0000256" key="7">
    <source>
        <dbReference type="ARBA" id="ARBA00022490"/>
    </source>
</evidence>
<dbReference type="PROSITE" id="PS50089">
    <property type="entry name" value="ZF_RING_2"/>
    <property type="match status" value="1"/>
</dbReference>
<protein>
    <recommendedName>
        <fullName evidence="6 16">E3 ubiquitin-protein ligase listerin</fullName>
        <ecNumber evidence="5 16">2.3.2.27</ecNumber>
    </recommendedName>
    <alternativeName>
        <fullName evidence="14 16">RING-type E3 ubiquitin transferase listerin</fullName>
    </alternativeName>
</protein>
<evidence type="ECO:0000256" key="16">
    <source>
        <dbReference type="RuleBase" id="RU367090"/>
    </source>
</evidence>
<evidence type="ECO:0000256" key="5">
    <source>
        <dbReference type="ARBA" id="ARBA00012483"/>
    </source>
</evidence>
<evidence type="ECO:0000256" key="10">
    <source>
        <dbReference type="ARBA" id="ARBA00022737"/>
    </source>
</evidence>
<feature type="domain" description="RING-type" evidence="18">
    <location>
        <begin position="1657"/>
        <end position="1704"/>
    </location>
</feature>
<dbReference type="InterPro" id="IPR054477">
    <property type="entry name" value="LTN1_E3_ligase_6th"/>
</dbReference>
<dbReference type="InterPro" id="IPR039804">
    <property type="entry name" value="RING-CH-C4HC3_LTN1"/>
</dbReference>
<dbReference type="Pfam" id="PF22999">
    <property type="entry name" value="LTN1_E3_ligase_6th"/>
    <property type="match status" value="1"/>
</dbReference>
<comment type="pathway">
    <text evidence="3 16">Protein modification; protein ubiquitination.</text>
</comment>
<dbReference type="GO" id="GO:0005829">
    <property type="term" value="C:cytosol"/>
    <property type="evidence" value="ECO:0007669"/>
    <property type="project" value="UniProtKB-SubCell"/>
</dbReference>
<keyword evidence="10" id="KW-0677">Repeat</keyword>
<evidence type="ECO:0000256" key="8">
    <source>
        <dbReference type="ARBA" id="ARBA00022679"/>
    </source>
</evidence>
<keyword evidence="7" id="KW-0963">Cytoplasm</keyword>
<evidence type="ECO:0000256" key="4">
    <source>
        <dbReference type="ARBA" id="ARBA00007997"/>
    </source>
</evidence>
<comment type="function">
    <text evidence="16">E3 ubiquitin-protein ligase. Component of the ribosome quality control complex (RQC), a ribosome-associated complex that mediates ubiquitination and extraction of incompletely synthesized nascent chains for proteasomal degradation.</text>
</comment>
<dbReference type="SMART" id="SM00744">
    <property type="entry name" value="RINGv"/>
    <property type="match status" value="1"/>
</dbReference>
<dbReference type="EC" id="2.3.2.27" evidence="5 16"/>
<keyword evidence="12 16" id="KW-0833">Ubl conjugation pathway</keyword>
<evidence type="ECO:0000259" key="18">
    <source>
        <dbReference type="PROSITE" id="PS50089"/>
    </source>
</evidence>
<dbReference type="InterPro" id="IPR011016">
    <property type="entry name" value="Znf_RING-CH"/>
</dbReference>